<dbReference type="Pfam" id="PF05751">
    <property type="entry name" value="FixH"/>
    <property type="match status" value="1"/>
</dbReference>
<keyword evidence="4" id="KW-1185">Reference proteome</keyword>
<comment type="caution">
    <text evidence="3">The sequence shown here is derived from an EMBL/GenBank/DDBJ whole genome shotgun (WGS) entry which is preliminary data.</text>
</comment>
<dbReference type="STRING" id="1774969.AUC69_14725"/>
<evidence type="ECO:0000313" key="3">
    <source>
        <dbReference type="EMBL" id="ODR96410.1"/>
    </source>
</evidence>
<dbReference type="InterPro" id="IPR008620">
    <property type="entry name" value="FixH"/>
</dbReference>
<dbReference type="Proteomes" id="UP000094472">
    <property type="component" value="Unassembled WGS sequence"/>
</dbReference>
<proteinExistence type="predicted"/>
<dbReference type="RefSeq" id="WP_069442341.1">
    <property type="nucleotide sequence ID" value="NZ_LPWF01000029.1"/>
</dbReference>
<accession>A0A1E3VSA2</accession>
<keyword evidence="2" id="KW-0812">Transmembrane</keyword>
<dbReference type="EMBL" id="LPWF01000029">
    <property type="protein sequence ID" value="ODR96410.1"/>
    <property type="molecule type" value="Genomic_DNA"/>
</dbReference>
<protein>
    <recommendedName>
        <fullName evidence="5">Nitrogen fixation protein FixH</fullName>
    </recommendedName>
</protein>
<evidence type="ECO:0000313" key="4">
    <source>
        <dbReference type="Proteomes" id="UP000094472"/>
    </source>
</evidence>
<evidence type="ECO:0000256" key="2">
    <source>
        <dbReference type="SAM" id="Phobius"/>
    </source>
</evidence>
<name>A0A1E3VSA2_9HYPH</name>
<gene>
    <name evidence="3" type="ORF">AUC69_14725</name>
</gene>
<dbReference type="OrthoDB" id="1495896at2"/>
<evidence type="ECO:0008006" key="5">
    <source>
        <dbReference type="Google" id="ProtNLM"/>
    </source>
</evidence>
<keyword evidence="2" id="KW-0472">Membrane</keyword>
<feature type="region of interest" description="Disordered" evidence="1">
    <location>
        <begin position="169"/>
        <end position="198"/>
    </location>
</feature>
<evidence type="ECO:0000256" key="1">
    <source>
        <dbReference type="SAM" id="MobiDB-lite"/>
    </source>
</evidence>
<reference evidence="3 4" key="1">
    <citation type="journal article" date="2016" name="Environ. Microbiol.">
        <title>New Methyloceanibacter diversity from North Sea sediments includes methanotroph containing solely the soluble methane monooxygenase.</title>
        <authorList>
            <person name="Vekeman B."/>
            <person name="Kerckhof F.M."/>
            <person name="Cremers G."/>
            <person name="de Vos P."/>
            <person name="Vandamme P."/>
            <person name="Boon N."/>
            <person name="Op den Camp H.J."/>
            <person name="Heylen K."/>
        </authorList>
    </citation>
    <scope>NUCLEOTIDE SEQUENCE [LARGE SCALE GENOMIC DNA]</scope>
    <source>
        <strain evidence="3 4">R-67175</strain>
    </source>
</reference>
<dbReference type="AlphaFoldDB" id="A0A1E3VSA2"/>
<feature type="transmembrane region" description="Helical" evidence="2">
    <location>
        <begin position="21"/>
        <end position="44"/>
    </location>
</feature>
<sequence>MKSEGGFLQGWFANGIEGRHVLMGLIVFFGVMLAANSLLVYYALDTFSGGDRPDPYRSGLNYNETIEAGKRQAALGWQTEMAYDDSQGRLTLSVLDEAQVPVTNLALDAKVSRPATDREDRAVDFVEVSPGVYATDVALAPGTWIVSLASRAGAEGEASYRLKRRCSSLTGHDRPRASGGSRRAGAGRLAKYSCSGRR</sequence>
<feature type="compositionally biased region" description="Low complexity" evidence="1">
    <location>
        <begin position="177"/>
        <end position="190"/>
    </location>
</feature>
<keyword evidence="2" id="KW-1133">Transmembrane helix</keyword>
<organism evidence="3 4">
    <name type="scientific">Methyloceanibacter superfactus</name>
    <dbReference type="NCBI Taxonomy" id="1774969"/>
    <lineage>
        <taxon>Bacteria</taxon>
        <taxon>Pseudomonadati</taxon>
        <taxon>Pseudomonadota</taxon>
        <taxon>Alphaproteobacteria</taxon>
        <taxon>Hyphomicrobiales</taxon>
        <taxon>Hyphomicrobiaceae</taxon>
        <taxon>Methyloceanibacter</taxon>
    </lineage>
</organism>